<reference evidence="13" key="1">
    <citation type="submission" date="2021-02" db="EMBL/GenBank/DDBJ databases">
        <authorList>
            <person name="Dougan E. K."/>
            <person name="Rhodes N."/>
            <person name="Thang M."/>
            <person name="Chan C."/>
        </authorList>
    </citation>
    <scope>NUCLEOTIDE SEQUENCE</scope>
</reference>
<keyword evidence="5" id="KW-0720">Serine protease</keyword>
<protein>
    <recommendedName>
        <fullName evidence="8">subtilisin</fullName>
        <ecNumber evidence="8">3.4.21.62</ecNumber>
    </recommendedName>
</protein>
<feature type="domain" description="Protein kinase" evidence="12">
    <location>
        <begin position="866"/>
        <end position="1187"/>
    </location>
</feature>
<keyword evidence="3" id="KW-0547">Nucleotide-binding</keyword>
<dbReference type="Pfam" id="PF00082">
    <property type="entry name" value="Peptidase_S8"/>
    <property type="match status" value="1"/>
</dbReference>
<comment type="caution">
    <text evidence="13">The sequence shown here is derived from an EMBL/GenBank/DDBJ whole genome shotgun (WGS) entry which is preliminary data.</text>
</comment>
<keyword evidence="6" id="KW-0067">ATP-binding</keyword>
<dbReference type="PROSITE" id="PS00108">
    <property type="entry name" value="PROTEIN_KINASE_ST"/>
    <property type="match status" value="1"/>
</dbReference>
<keyword evidence="11" id="KW-1133">Transmembrane helix</keyword>
<evidence type="ECO:0000256" key="6">
    <source>
        <dbReference type="ARBA" id="ARBA00022840"/>
    </source>
</evidence>
<keyword evidence="4" id="KW-0378">Hydrolase</keyword>
<feature type="region of interest" description="Disordered" evidence="10">
    <location>
        <begin position="68"/>
        <end position="87"/>
    </location>
</feature>
<accession>A0A813LZF3</accession>
<comment type="caution">
    <text evidence="9">Lacks conserved residue(s) required for the propagation of feature annotation.</text>
</comment>
<dbReference type="GO" id="GO:0004252">
    <property type="term" value="F:serine-type endopeptidase activity"/>
    <property type="evidence" value="ECO:0007669"/>
    <property type="project" value="UniProtKB-EC"/>
</dbReference>
<dbReference type="GO" id="GO:0004672">
    <property type="term" value="F:protein kinase activity"/>
    <property type="evidence" value="ECO:0007669"/>
    <property type="project" value="InterPro"/>
</dbReference>
<comment type="subunit">
    <text evidence="1">Monomer.</text>
</comment>
<keyword evidence="11" id="KW-0472">Membrane</keyword>
<dbReference type="Gene3D" id="1.10.510.10">
    <property type="entry name" value="Transferase(Phosphotransferase) domain 1"/>
    <property type="match status" value="1"/>
</dbReference>
<dbReference type="InterPro" id="IPR023828">
    <property type="entry name" value="Peptidase_S8_Ser-AS"/>
</dbReference>
<evidence type="ECO:0000256" key="2">
    <source>
        <dbReference type="ARBA" id="ARBA00022670"/>
    </source>
</evidence>
<dbReference type="SUPFAM" id="SSF52743">
    <property type="entry name" value="Subtilisin-like"/>
    <property type="match status" value="1"/>
</dbReference>
<dbReference type="EMBL" id="CAJNNW010037679">
    <property type="protein sequence ID" value="CAE8743829.1"/>
    <property type="molecule type" value="Genomic_DNA"/>
</dbReference>
<dbReference type="SMART" id="SM00220">
    <property type="entry name" value="S_TKc"/>
    <property type="match status" value="1"/>
</dbReference>
<keyword evidence="2" id="KW-0645">Protease</keyword>
<dbReference type="PROSITE" id="PS00138">
    <property type="entry name" value="SUBTILASE_SER"/>
    <property type="match status" value="1"/>
</dbReference>
<feature type="transmembrane region" description="Helical" evidence="11">
    <location>
        <begin position="1112"/>
        <end position="1130"/>
    </location>
</feature>
<comment type="catalytic activity">
    <reaction evidence="7">
        <text>Hydrolysis of proteins with broad specificity for peptide bonds, and a preference for a large uncharged residue in P1. Hydrolyzes peptide amides.</text>
        <dbReference type="EC" id="3.4.21.62"/>
    </reaction>
</comment>
<dbReference type="InterPro" id="IPR008271">
    <property type="entry name" value="Ser/Thr_kinase_AS"/>
</dbReference>
<dbReference type="InterPro" id="IPR000209">
    <property type="entry name" value="Peptidase_S8/S53_dom"/>
</dbReference>
<dbReference type="InterPro" id="IPR036852">
    <property type="entry name" value="Peptidase_S8/S53_dom_sf"/>
</dbReference>
<dbReference type="PROSITE" id="PS50011">
    <property type="entry name" value="PROTEIN_KINASE_DOM"/>
    <property type="match status" value="1"/>
</dbReference>
<evidence type="ECO:0000256" key="5">
    <source>
        <dbReference type="ARBA" id="ARBA00022825"/>
    </source>
</evidence>
<dbReference type="Gene3D" id="3.40.50.200">
    <property type="entry name" value="Peptidase S8/S53 domain"/>
    <property type="match status" value="1"/>
</dbReference>
<dbReference type="PROSITE" id="PS51892">
    <property type="entry name" value="SUBTILASE"/>
    <property type="match status" value="1"/>
</dbReference>
<evidence type="ECO:0000256" key="11">
    <source>
        <dbReference type="SAM" id="Phobius"/>
    </source>
</evidence>
<comment type="similarity">
    <text evidence="9">Belongs to the peptidase S8 family.</text>
</comment>
<evidence type="ECO:0000256" key="3">
    <source>
        <dbReference type="ARBA" id="ARBA00022741"/>
    </source>
</evidence>
<proteinExistence type="inferred from homology"/>
<dbReference type="GO" id="GO:0006508">
    <property type="term" value="P:proteolysis"/>
    <property type="evidence" value="ECO:0007669"/>
    <property type="project" value="UniProtKB-KW"/>
</dbReference>
<evidence type="ECO:0000256" key="4">
    <source>
        <dbReference type="ARBA" id="ARBA00022801"/>
    </source>
</evidence>
<dbReference type="InterPro" id="IPR000719">
    <property type="entry name" value="Prot_kinase_dom"/>
</dbReference>
<name>A0A813LZF3_POLGL</name>
<sequence length="1232" mass="131016">MSGTSMACPYVSGVAALLWLYRPELSVAQVRDLLAASVTPLASLRDKIRTGGQVNAWRALHSAEALLNPRPPRQHPKGLAFKDEDPEVGSLSGTVTITAADDESDIEYYRVWFVGSDGSPLQALGKVNATGHSAPVVLPLSSTRLPALAVAMVAVAGNASGEQDFVSSATQDPLQPLATAALVDYVVPKSGPQGVYWFGDEDPRAGQLAGTLWAARATNEHSVSHYNVYWRNVSSRSEAGGQQQGSGGRGPLVGRLNATGYKAPVCSGSSCDLVSVSSSPKGGLRYERSNYTNDEFAVIAFSGPALFILTKLDSEASKDSISVGGQQFSGKPALPLQIMLPAGPSSIVWRSDASISGTGGWSFELVPSNATAQLELLLGTVPLADGLEVAAAYGDTELEAQGETSFLEIPDFDATSQPPSTAFTPSALRFVVDELGEPGTIAGMLRLLPSAAGATCAEGLAAVEFYQLDFADAAGLVVAPLLSKQGLLACSNNSSRWLELKLPPTKLPPQAVQLVARASNRFGIGLGRATFALEDAVRFAPGKAAFSGDEDPARGNIAGELLVWSSSGVQGTLKAYWSDGRSKFEELGELSANGSPGVLSLKIRTPQLGRGILIVNTSDQTSQNAKFAEERFVKVKDWWDAQEHPLHWKLLTSSLARVSSLELDAAGKSQGSAGTEMPVLWSASPQEAAAIQATTKSADGSVFGSMSIKVACDEADFASLAKPASRAALAEVLATSLSSSASATSVLPLRFWIAQAATDHSISTNATSRAATLTLEFAAVPGCGSESKQLALDHIEGRIILLGLEGAAWLRFAKALAKRWPLAAVAELAEDETAAHLHPHFAEPQQLGSESDVLAVALAMPLPPRASAVPAEGSGVFAESADAEFEPPRSRRLLGPFTAWPGPPPTAKTSSRSSKATESAEEAGWVPSTNTLVGLVAVLLAFMLAPRRHKEPTDHAGGGHVEIVGGGEMGFAQLLGTRPLLHCIIQLVDMDEGQVNQIRLVLELCEGGELYDRIQRKKFYSESDSKVLVKNLLEAVAFIHSRGIMHRDLKPENILLVSKVSNTDIKVSDFGLAKISIDYPRRLPRSNSICGSDFYLAPEVIKQEEYGREIDIWSSGVVVFVVLSGSLPFFNSVLHKLYRQIVERDLTFTEPNWRNVSKGAQDFITRLLQVRTAERLTAEQALMHPWLRGVVSASTASFATPDAYSQQSHRSAYGPNYYGSNAPHPLTHAMKV</sequence>
<keyword evidence="11" id="KW-0812">Transmembrane</keyword>
<evidence type="ECO:0000256" key="1">
    <source>
        <dbReference type="ARBA" id="ARBA00011245"/>
    </source>
</evidence>
<evidence type="ECO:0000259" key="12">
    <source>
        <dbReference type="PROSITE" id="PS50011"/>
    </source>
</evidence>
<gene>
    <name evidence="13" type="ORF">PGLA2088_LOCUS51594</name>
</gene>
<organism evidence="13 14">
    <name type="scientific">Polarella glacialis</name>
    <name type="common">Dinoflagellate</name>
    <dbReference type="NCBI Taxonomy" id="89957"/>
    <lineage>
        <taxon>Eukaryota</taxon>
        <taxon>Sar</taxon>
        <taxon>Alveolata</taxon>
        <taxon>Dinophyceae</taxon>
        <taxon>Suessiales</taxon>
        <taxon>Suessiaceae</taxon>
        <taxon>Polarella</taxon>
    </lineage>
</organism>
<feature type="region of interest" description="Disordered" evidence="10">
    <location>
        <begin position="895"/>
        <end position="922"/>
    </location>
</feature>
<dbReference type="EC" id="3.4.21.62" evidence="8"/>
<evidence type="ECO:0000256" key="8">
    <source>
        <dbReference type="ARBA" id="ARBA00023619"/>
    </source>
</evidence>
<dbReference type="PANTHER" id="PTHR24347">
    <property type="entry name" value="SERINE/THREONINE-PROTEIN KINASE"/>
    <property type="match status" value="1"/>
</dbReference>
<dbReference type="GO" id="GO:0005524">
    <property type="term" value="F:ATP binding"/>
    <property type="evidence" value="ECO:0007669"/>
    <property type="project" value="UniProtKB-KW"/>
</dbReference>
<evidence type="ECO:0000256" key="7">
    <source>
        <dbReference type="ARBA" id="ARBA00023529"/>
    </source>
</evidence>
<dbReference type="InterPro" id="IPR011009">
    <property type="entry name" value="Kinase-like_dom_sf"/>
</dbReference>
<dbReference type="FunFam" id="1.10.510.10:FF:000571">
    <property type="entry name" value="Maternal embryonic leucine zipper kinase"/>
    <property type="match status" value="1"/>
</dbReference>
<dbReference type="SUPFAM" id="SSF56112">
    <property type="entry name" value="Protein kinase-like (PK-like)"/>
    <property type="match status" value="1"/>
</dbReference>
<feature type="compositionally biased region" description="Low complexity" evidence="10">
    <location>
        <begin position="907"/>
        <end position="917"/>
    </location>
</feature>
<dbReference type="Pfam" id="PF00069">
    <property type="entry name" value="Pkinase"/>
    <property type="match status" value="1"/>
</dbReference>
<evidence type="ECO:0000256" key="10">
    <source>
        <dbReference type="SAM" id="MobiDB-lite"/>
    </source>
</evidence>
<evidence type="ECO:0000256" key="9">
    <source>
        <dbReference type="PROSITE-ProRule" id="PRU01240"/>
    </source>
</evidence>
<evidence type="ECO:0000313" key="14">
    <source>
        <dbReference type="Proteomes" id="UP000626109"/>
    </source>
</evidence>
<dbReference type="Proteomes" id="UP000626109">
    <property type="component" value="Unassembled WGS sequence"/>
</dbReference>
<evidence type="ECO:0000313" key="13">
    <source>
        <dbReference type="EMBL" id="CAE8743829.1"/>
    </source>
</evidence>
<dbReference type="AlphaFoldDB" id="A0A813LZF3"/>